<keyword evidence="2" id="KW-0472">Membrane</keyword>
<accession>A0AAD4QKG2</accession>
<proteinExistence type="predicted"/>
<evidence type="ECO:0000313" key="4">
    <source>
        <dbReference type="EMBL" id="KAI0294090.1"/>
    </source>
</evidence>
<dbReference type="Proteomes" id="UP001203297">
    <property type="component" value="Unassembled WGS sequence"/>
</dbReference>
<dbReference type="InterPro" id="IPR045338">
    <property type="entry name" value="DUF6535"/>
</dbReference>
<dbReference type="EMBL" id="WTXG01000081">
    <property type="protein sequence ID" value="KAI0294090.1"/>
    <property type="molecule type" value="Genomic_DNA"/>
</dbReference>
<dbReference type="AlphaFoldDB" id="A0AAD4QKG2"/>
<sequence>MSQAIDIEAQGIPHDDDLSVPMEATHSPVSLGIDIMVEPPSRVMSISFQDLARSLDLSYNVEAAPRKDDVLTQPTRARNTSTQAEASFPDVSDPFFSMYNEAAKMHDQKMAKRWKDGADSAIIVTGLFSIMVATLLGRSYQALNLNSQDISAFYLSQIYQLSAPQQNGSSIPLPIRIPDPSTFSPATSAVWVSALWSLSLVISLYCTLVATLLQQWERQYLHTTQDPRGPRMRARIRELMAQGVERMQLQQMVSLMPALFHLAIFSFLAGLVIYLFNINHSVFLVILASVGLCTSHYLCATLVPIFYQASPCHTPLSSLVWFSVSYIPWLALKLLYNVSIKLSFVRFSTRLRIRELARVYHKWTLRDVMRDLEGLARAHSSFLDTSILSRAFGSLDGHKDMEQFLASIPGFYSSTEVEKDVPAQEKLNGKILPPAIAIFMNHSLSSDVFAEPEKDKRIATCLKAIEADPLLLQATFRQILEITESEIFRRIDFIKFAQSYSDDGDPWIRDYARCIVAVAINRAHDYDGEWLKILQHHLDYDSKGYSWHDDSVRLHNLIHLVQHLKETRLKDSDQFAHGGLWHRVLVEVCKLELTNTDPELQHEFCNMWNELVWEARAPRSRMVGLNTTRILHVLRRTYLTLHPGTDSVYLPFPLDDDLELDSYPLCTVPHHHIDVPSPIPDTIQVYLTHRAQESSLPSPSS</sequence>
<evidence type="ECO:0000256" key="2">
    <source>
        <dbReference type="SAM" id="Phobius"/>
    </source>
</evidence>
<dbReference type="Pfam" id="PF20153">
    <property type="entry name" value="DUF6535"/>
    <property type="match status" value="1"/>
</dbReference>
<keyword evidence="5" id="KW-1185">Reference proteome</keyword>
<organism evidence="4 5">
    <name type="scientific">Multifurca ochricompacta</name>
    <dbReference type="NCBI Taxonomy" id="376703"/>
    <lineage>
        <taxon>Eukaryota</taxon>
        <taxon>Fungi</taxon>
        <taxon>Dikarya</taxon>
        <taxon>Basidiomycota</taxon>
        <taxon>Agaricomycotina</taxon>
        <taxon>Agaricomycetes</taxon>
        <taxon>Russulales</taxon>
        <taxon>Russulaceae</taxon>
        <taxon>Multifurca</taxon>
    </lineage>
</organism>
<protein>
    <recommendedName>
        <fullName evidence="3">DUF6535 domain-containing protein</fullName>
    </recommendedName>
</protein>
<comment type="caution">
    <text evidence="4">The sequence shown here is derived from an EMBL/GenBank/DDBJ whole genome shotgun (WGS) entry which is preliminary data.</text>
</comment>
<feature type="transmembrane region" description="Helical" evidence="2">
    <location>
        <begin position="282"/>
        <end position="307"/>
    </location>
</feature>
<name>A0AAD4QKG2_9AGAM</name>
<evidence type="ECO:0000256" key="1">
    <source>
        <dbReference type="SAM" id="MobiDB-lite"/>
    </source>
</evidence>
<evidence type="ECO:0000259" key="3">
    <source>
        <dbReference type="Pfam" id="PF20153"/>
    </source>
</evidence>
<feature type="region of interest" description="Disordered" evidence="1">
    <location>
        <begin position="1"/>
        <end position="20"/>
    </location>
</feature>
<feature type="transmembrane region" description="Helical" evidence="2">
    <location>
        <begin position="189"/>
        <end position="213"/>
    </location>
</feature>
<keyword evidence="2" id="KW-1133">Transmembrane helix</keyword>
<feature type="transmembrane region" description="Helical" evidence="2">
    <location>
        <begin position="255"/>
        <end position="276"/>
    </location>
</feature>
<feature type="transmembrane region" description="Helical" evidence="2">
    <location>
        <begin position="118"/>
        <end position="137"/>
    </location>
</feature>
<reference evidence="4" key="1">
    <citation type="journal article" date="2022" name="New Phytol.">
        <title>Evolutionary transition to the ectomycorrhizal habit in the genomes of a hyperdiverse lineage of mushroom-forming fungi.</title>
        <authorList>
            <person name="Looney B."/>
            <person name="Miyauchi S."/>
            <person name="Morin E."/>
            <person name="Drula E."/>
            <person name="Courty P.E."/>
            <person name="Kohler A."/>
            <person name="Kuo A."/>
            <person name="LaButti K."/>
            <person name="Pangilinan J."/>
            <person name="Lipzen A."/>
            <person name="Riley R."/>
            <person name="Andreopoulos W."/>
            <person name="He G."/>
            <person name="Johnson J."/>
            <person name="Nolan M."/>
            <person name="Tritt A."/>
            <person name="Barry K.W."/>
            <person name="Grigoriev I.V."/>
            <person name="Nagy L.G."/>
            <person name="Hibbett D."/>
            <person name="Henrissat B."/>
            <person name="Matheny P.B."/>
            <person name="Labbe J."/>
            <person name="Martin F.M."/>
        </authorList>
    </citation>
    <scope>NUCLEOTIDE SEQUENCE</scope>
    <source>
        <strain evidence="4">BPL690</strain>
    </source>
</reference>
<keyword evidence="2" id="KW-0812">Transmembrane</keyword>
<evidence type="ECO:0000313" key="5">
    <source>
        <dbReference type="Proteomes" id="UP001203297"/>
    </source>
</evidence>
<feature type="transmembrane region" description="Helical" evidence="2">
    <location>
        <begin position="319"/>
        <end position="336"/>
    </location>
</feature>
<feature type="domain" description="DUF6535" evidence="3">
    <location>
        <begin position="98"/>
        <end position="277"/>
    </location>
</feature>
<gene>
    <name evidence="4" type="ORF">B0F90DRAFT_1341343</name>
</gene>